<evidence type="ECO:0000313" key="3">
    <source>
        <dbReference type="Proteomes" id="UP001234989"/>
    </source>
</evidence>
<dbReference type="SUPFAM" id="SSF53756">
    <property type="entry name" value="UDP-Glycosyltransferase/glycogen phosphorylase"/>
    <property type="match status" value="1"/>
</dbReference>
<reference evidence="2" key="1">
    <citation type="submission" date="2023-08" db="EMBL/GenBank/DDBJ databases">
        <title>A de novo genome assembly of Solanum verrucosum Schlechtendal, a Mexican diploid species geographically isolated from the other diploid A-genome species in potato relatives.</title>
        <authorList>
            <person name="Hosaka K."/>
        </authorList>
    </citation>
    <scope>NUCLEOTIDE SEQUENCE</scope>
    <source>
        <tissue evidence="2">Young leaves</tissue>
    </source>
</reference>
<organism evidence="2 3">
    <name type="scientific">Solanum verrucosum</name>
    <dbReference type="NCBI Taxonomy" id="315347"/>
    <lineage>
        <taxon>Eukaryota</taxon>
        <taxon>Viridiplantae</taxon>
        <taxon>Streptophyta</taxon>
        <taxon>Embryophyta</taxon>
        <taxon>Tracheophyta</taxon>
        <taxon>Spermatophyta</taxon>
        <taxon>Magnoliopsida</taxon>
        <taxon>eudicotyledons</taxon>
        <taxon>Gunneridae</taxon>
        <taxon>Pentapetalae</taxon>
        <taxon>asterids</taxon>
        <taxon>lamiids</taxon>
        <taxon>Solanales</taxon>
        <taxon>Solanaceae</taxon>
        <taxon>Solanoideae</taxon>
        <taxon>Solaneae</taxon>
        <taxon>Solanum</taxon>
    </lineage>
</organism>
<keyword evidence="3" id="KW-1185">Reference proteome</keyword>
<name>A0AAF0U344_SOLVR</name>
<dbReference type="GO" id="GO:0080044">
    <property type="term" value="F:quercetin 7-O-glucosyltransferase activity"/>
    <property type="evidence" value="ECO:0007669"/>
    <property type="project" value="TreeGrafter"/>
</dbReference>
<gene>
    <name evidence="2" type="ORF">MTR67_031761</name>
</gene>
<dbReference type="Gene3D" id="3.40.50.2000">
    <property type="entry name" value="Glycogen Phosphorylase B"/>
    <property type="match status" value="2"/>
</dbReference>
<dbReference type="GO" id="GO:0080043">
    <property type="term" value="F:quercetin 3-O-glucosyltransferase activity"/>
    <property type="evidence" value="ECO:0007669"/>
    <property type="project" value="TreeGrafter"/>
</dbReference>
<evidence type="ECO:0000256" key="1">
    <source>
        <dbReference type="ARBA" id="ARBA00009995"/>
    </source>
</evidence>
<accession>A0AAF0U344</accession>
<comment type="similarity">
    <text evidence="1">Belongs to the UDP-glycosyltransferase family.</text>
</comment>
<proteinExistence type="inferred from homology"/>
<dbReference type="Proteomes" id="UP001234989">
    <property type="component" value="Chromosome 7"/>
</dbReference>
<sequence length="82" mass="9562">MIVQGVWKNGVRVNDNEYGIVERDEFERCIGITMGYSEEGEELRENVKKWRDLAKKAMKETDLSNVNLKDFTNDLLLGCNEY</sequence>
<dbReference type="AlphaFoldDB" id="A0AAF0U344"/>
<evidence type="ECO:0000313" key="2">
    <source>
        <dbReference type="EMBL" id="WMV38376.1"/>
    </source>
</evidence>
<protein>
    <submittedName>
        <fullName evidence="2">Uncharacterized protein</fullName>
    </submittedName>
</protein>
<dbReference type="EMBL" id="CP133618">
    <property type="protein sequence ID" value="WMV38376.1"/>
    <property type="molecule type" value="Genomic_DNA"/>
</dbReference>
<dbReference type="PANTHER" id="PTHR11926:SF1510">
    <property type="entry name" value="GLYCOSYLTRANSFERASE"/>
    <property type="match status" value="1"/>
</dbReference>
<dbReference type="PANTHER" id="PTHR11926">
    <property type="entry name" value="GLUCOSYL/GLUCURONOSYL TRANSFERASES"/>
    <property type="match status" value="1"/>
</dbReference>